<dbReference type="InterPro" id="IPR017900">
    <property type="entry name" value="4Fe4S_Fe_S_CS"/>
</dbReference>
<dbReference type="InterPro" id="IPR009051">
    <property type="entry name" value="Helical_ferredxn"/>
</dbReference>
<dbReference type="Pfam" id="PF14691">
    <property type="entry name" value="Fer4_20"/>
    <property type="match status" value="1"/>
</dbReference>
<dbReference type="Proteomes" id="UP000192368">
    <property type="component" value="Unassembled WGS sequence"/>
</dbReference>
<keyword evidence="3" id="KW-0411">Iron-sulfur</keyword>
<dbReference type="SUPFAM" id="SSF51395">
    <property type="entry name" value="FMN-linked oxidoreductases"/>
    <property type="match status" value="1"/>
</dbReference>
<dbReference type="InterPro" id="IPR023753">
    <property type="entry name" value="FAD/NAD-binding_dom"/>
</dbReference>
<dbReference type="PROSITE" id="PS00198">
    <property type="entry name" value="4FE4S_FER_1"/>
    <property type="match status" value="1"/>
</dbReference>
<dbReference type="Gene3D" id="3.50.50.60">
    <property type="entry name" value="FAD/NAD(P)-binding domain"/>
    <property type="match status" value="2"/>
</dbReference>
<feature type="domain" description="4Fe-4S ferredoxin-type" evidence="4">
    <location>
        <begin position="909"/>
        <end position="939"/>
    </location>
</feature>
<organism evidence="5 6">
    <name type="scientific">Peptoniphilus asaccharolyticus DSM 20463</name>
    <dbReference type="NCBI Taxonomy" id="573058"/>
    <lineage>
        <taxon>Bacteria</taxon>
        <taxon>Bacillati</taxon>
        <taxon>Bacillota</taxon>
        <taxon>Tissierellia</taxon>
        <taxon>Tissierellales</taxon>
        <taxon>Peptoniphilaceae</taxon>
        <taxon>Peptoniphilus</taxon>
    </lineage>
</organism>
<dbReference type="InterPro" id="IPR017701">
    <property type="entry name" value="Se_rdtase_YgfK"/>
</dbReference>
<evidence type="ECO:0000259" key="4">
    <source>
        <dbReference type="PROSITE" id="PS51379"/>
    </source>
</evidence>
<evidence type="ECO:0000256" key="2">
    <source>
        <dbReference type="ARBA" id="ARBA00023004"/>
    </source>
</evidence>
<dbReference type="PANTHER" id="PTHR42783:SF3">
    <property type="entry name" value="GLUTAMATE SYNTHASE [NADPH] SMALL CHAIN-RELATED"/>
    <property type="match status" value="1"/>
</dbReference>
<dbReference type="Gene3D" id="1.10.1060.10">
    <property type="entry name" value="Alpha-helical ferredoxin"/>
    <property type="match status" value="1"/>
</dbReference>
<evidence type="ECO:0000313" key="5">
    <source>
        <dbReference type="EMBL" id="SMB90921.1"/>
    </source>
</evidence>
<dbReference type="SUPFAM" id="SSF54862">
    <property type="entry name" value="4Fe-4S ferredoxins"/>
    <property type="match status" value="1"/>
</dbReference>
<dbReference type="PRINTS" id="PR00419">
    <property type="entry name" value="ADXRDTASE"/>
</dbReference>
<evidence type="ECO:0000256" key="3">
    <source>
        <dbReference type="ARBA" id="ARBA00023014"/>
    </source>
</evidence>
<name>A0A1W1VCZ5_PEPAS</name>
<dbReference type="EMBL" id="FWWR01000011">
    <property type="protein sequence ID" value="SMB90921.1"/>
    <property type="molecule type" value="Genomic_DNA"/>
</dbReference>
<dbReference type="InterPro" id="IPR028261">
    <property type="entry name" value="DPD_II"/>
</dbReference>
<protein>
    <submittedName>
        <fullName evidence="5">Putative selenate reductase</fullName>
    </submittedName>
</protein>
<accession>A0A1W1VCZ5</accession>
<dbReference type="PANTHER" id="PTHR42783">
    <property type="entry name" value="GLUTAMATE SYNTHASE [NADPH] SMALL CHAIN"/>
    <property type="match status" value="1"/>
</dbReference>
<dbReference type="InterPro" id="IPR036188">
    <property type="entry name" value="FAD/NAD-bd_sf"/>
</dbReference>
<keyword evidence="2" id="KW-0408">Iron</keyword>
<dbReference type="InterPro" id="IPR017896">
    <property type="entry name" value="4Fe4S_Fe-S-bd"/>
</dbReference>
<dbReference type="SUPFAM" id="SSF51971">
    <property type="entry name" value="Nucleotide-binding domain"/>
    <property type="match status" value="1"/>
</dbReference>
<sequence>MSEFMRPISFKHLIEWSLEEFKNQETIFGVHKDKFYRNTSGNYLKTVFGDEIASAVGPAAGPHSQLAQNIIASYLTGSRFIEVKTVQVMDGEQIQQAIGRPCIWAEDECYNCEWSTELTVQEAFNEYTKAYFAIQVLAKELGIADKKDFMYNMSVGYDLEGIKSEKIDNYIEGLKNASETAIFKECKEYLKENIGQFKAFTTEDVENISPELCHSITLSTLHGCPAAEIESIANYLLTEKKLNTFIKCNPTLLGYEFARNTLDEMGFDYIAFTDFHFKDDLQYADAIEMFKRLQKLAKSEEKAFGLKLTNTFPVDVKRNELPSEEMYMSGRSLYPLTVSLAAKLSKEFDGKLPMSYSGGADALNIRDLLKTGVQPITMATTILKPGGYPRFKQIAEVSEDLLAKEYKDIDVDYIVRYAKEVLEDPQNNKLYREKVKSRKTESELPLVDCFKAPCKDGGCPINQQIPEYLKLVSEERYDEAMKVIANDNTAPTILGTICAHHCQTHCTRVDYEKSLQIKDMKLIAADNAQDKFIETIEKADIKSDKKVAVIGAGPVGIAAASYLRRNGVDVVVFEKLSKPYGIVSHIIPEFRISDEMIERDFKIAKAQGVEFRFNTEVTQSYEELKKEYDYVIVATGAWEKGSSPVKEGTENITDALDFLWKMRMEDGFDLGNKVAVVGAGDVAMDCVRLAHKQGVEAVLVYRRTEAYMPATQEEVEEVKESGIQIMELTAPVKYDGKTLTCEKMKLGEFDASGRKAVVGTGEFVELEFDTVIGATGAKVDLAPFKENGVNMDDRGRMKLLPTLESNIENVYIIGDCKEGPSTIVKGMGDAKTVALDILKKEGLDNDFERFIVPEKDKVVYEKRGILENILEGNKEGNRCLKCDQICEVCTEVCPNRANVAINLEGYENKHQIVHVDGMCNECGNCAVFCPHAGKPYKDKITLFWTREDFEDSTNVGFLRTGENTFLVRAENGNIIEHELGDGKISDNLENFIKGLLKEYGYYVEPTVY</sequence>
<dbReference type="Pfam" id="PF07992">
    <property type="entry name" value="Pyr_redox_2"/>
    <property type="match status" value="1"/>
</dbReference>
<dbReference type="GO" id="GO:0016491">
    <property type="term" value="F:oxidoreductase activity"/>
    <property type="evidence" value="ECO:0007669"/>
    <property type="project" value="InterPro"/>
</dbReference>
<dbReference type="NCBIfam" id="TIGR03315">
    <property type="entry name" value="Se_ygfK"/>
    <property type="match status" value="1"/>
</dbReference>
<dbReference type="GO" id="GO:0046872">
    <property type="term" value="F:metal ion binding"/>
    <property type="evidence" value="ECO:0007669"/>
    <property type="project" value="UniProtKB-KW"/>
</dbReference>
<evidence type="ECO:0000313" key="6">
    <source>
        <dbReference type="Proteomes" id="UP000192368"/>
    </source>
</evidence>
<evidence type="ECO:0000256" key="1">
    <source>
        <dbReference type="ARBA" id="ARBA00022723"/>
    </source>
</evidence>
<keyword evidence="1" id="KW-0479">Metal-binding</keyword>
<dbReference type="OrthoDB" id="5241828at2"/>
<reference evidence="6" key="1">
    <citation type="submission" date="2017-04" db="EMBL/GenBank/DDBJ databases">
        <authorList>
            <person name="Varghese N."/>
            <person name="Submissions S."/>
        </authorList>
    </citation>
    <scope>NUCLEOTIDE SEQUENCE [LARGE SCALE GENOMIC DNA]</scope>
    <source>
        <strain evidence="6">DSM 20463</strain>
    </source>
</reference>
<dbReference type="GO" id="GO:0051536">
    <property type="term" value="F:iron-sulfur cluster binding"/>
    <property type="evidence" value="ECO:0007669"/>
    <property type="project" value="UniProtKB-KW"/>
</dbReference>
<dbReference type="PROSITE" id="PS51379">
    <property type="entry name" value="4FE4S_FER_2"/>
    <property type="match status" value="1"/>
</dbReference>
<gene>
    <name evidence="5" type="ORF">SAMN00017477_1719</name>
</gene>
<dbReference type="AlphaFoldDB" id="A0A1W1VCZ5"/>
<dbReference type="RefSeq" id="WP_084231259.1">
    <property type="nucleotide sequence ID" value="NZ_FWWR01000011.1"/>
</dbReference>
<keyword evidence="6" id="KW-1185">Reference proteome</keyword>
<dbReference type="STRING" id="573058.SAMN00017477_1719"/>
<dbReference type="SUPFAM" id="SSF46548">
    <property type="entry name" value="alpha-helical ferredoxin"/>
    <property type="match status" value="1"/>
</dbReference>
<proteinExistence type="predicted"/>